<keyword evidence="2" id="KW-1185">Reference proteome</keyword>
<evidence type="ECO:0000313" key="1">
    <source>
        <dbReference type="EMBL" id="KXG73824.1"/>
    </source>
</evidence>
<comment type="caution">
    <text evidence="1">The sequence shown here is derived from an EMBL/GenBank/DDBJ whole genome shotgun (WGS) entry which is preliminary data.</text>
</comment>
<protein>
    <submittedName>
        <fullName evidence="1">Uncharacterized protein</fullName>
    </submittedName>
</protein>
<sequence>MKEKNYVVNRIFKDEGKTIQQLMEELIKEKLIYILNAS</sequence>
<organism evidence="1 2">
    <name type="scientific">Thermotalea metallivorans</name>
    <dbReference type="NCBI Taxonomy" id="520762"/>
    <lineage>
        <taxon>Bacteria</taxon>
        <taxon>Bacillati</taxon>
        <taxon>Bacillota</taxon>
        <taxon>Clostridia</taxon>
        <taxon>Peptostreptococcales</taxon>
        <taxon>Thermotaleaceae</taxon>
        <taxon>Thermotalea</taxon>
    </lineage>
</organism>
<proteinExistence type="predicted"/>
<evidence type="ECO:0000313" key="2">
    <source>
        <dbReference type="Proteomes" id="UP000070456"/>
    </source>
</evidence>
<dbReference type="EMBL" id="LOEE01000074">
    <property type="protein sequence ID" value="KXG73824.1"/>
    <property type="molecule type" value="Genomic_DNA"/>
</dbReference>
<reference evidence="1 2" key="1">
    <citation type="submission" date="2015-12" db="EMBL/GenBank/DDBJ databases">
        <title>Draft genome sequence of the thermoanaerobe Thermotalea metallivorans, an isolate from the runoff channel of the Great Artesian Basin, Australia.</title>
        <authorList>
            <person name="Patel B.K."/>
        </authorList>
    </citation>
    <scope>NUCLEOTIDE SEQUENCE [LARGE SCALE GENOMIC DNA]</scope>
    <source>
        <strain evidence="1 2">B2-1</strain>
    </source>
</reference>
<dbReference type="Proteomes" id="UP000070456">
    <property type="component" value="Unassembled WGS sequence"/>
</dbReference>
<name>A0A140KZU9_9FIRM</name>
<dbReference type="AlphaFoldDB" id="A0A140KZU9"/>
<dbReference type="STRING" id="520762.AN619_28580"/>
<gene>
    <name evidence="1" type="ORF">AN619_28580</name>
</gene>
<accession>A0A140KZU9</accession>